<dbReference type="EnsemblPlants" id="KEH44253">
    <property type="protein sequence ID" value="KEH44253"/>
    <property type="gene ID" value="MTR_1g111310"/>
</dbReference>
<dbReference type="EMBL" id="CM001217">
    <property type="protein sequence ID" value="KEH44253.1"/>
    <property type="molecule type" value="Genomic_DNA"/>
</dbReference>
<name>A0A072VS38_MEDTR</name>
<evidence type="ECO:0000256" key="1">
    <source>
        <dbReference type="ARBA" id="ARBA00004123"/>
    </source>
</evidence>
<keyword evidence="4" id="KW-0238">DNA-binding</keyword>
<keyword evidence="5" id="KW-0010">Activator</keyword>
<keyword evidence="7" id="KW-0539">Nucleus</keyword>
<evidence type="ECO:0000256" key="3">
    <source>
        <dbReference type="ARBA" id="ARBA00023015"/>
    </source>
</evidence>
<dbReference type="PANTHER" id="PTHR45693:SF1">
    <property type="entry name" value="TRANSCRIPTION FACTOR PERIANTHIA"/>
    <property type="match status" value="1"/>
</dbReference>
<dbReference type="Pfam" id="PF14144">
    <property type="entry name" value="DOG1"/>
    <property type="match status" value="2"/>
</dbReference>
<evidence type="ECO:0000259" key="11">
    <source>
        <dbReference type="PROSITE" id="PS51806"/>
    </source>
</evidence>
<keyword evidence="14" id="KW-1185">Reference proteome</keyword>
<dbReference type="SUPFAM" id="SSF57959">
    <property type="entry name" value="Leucine zipper domain"/>
    <property type="match status" value="2"/>
</dbReference>
<proteinExistence type="inferred from homology"/>
<evidence type="ECO:0000259" key="10">
    <source>
        <dbReference type="PROSITE" id="PS50217"/>
    </source>
</evidence>
<feature type="compositionally biased region" description="Polar residues" evidence="9">
    <location>
        <begin position="355"/>
        <end position="364"/>
    </location>
</feature>
<feature type="domain" description="DOG1" evidence="11">
    <location>
        <begin position="491"/>
        <end position="704"/>
    </location>
</feature>
<dbReference type="PROSITE" id="PS50217">
    <property type="entry name" value="BZIP"/>
    <property type="match status" value="2"/>
</dbReference>
<comment type="subcellular location">
    <subcellularLocation>
        <location evidence="1">Nucleus</location>
    </subcellularLocation>
</comment>
<dbReference type="Proteomes" id="UP000002051">
    <property type="component" value="Unassembled WGS sequence"/>
</dbReference>
<reference evidence="12 14" key="2">
    <citation type="journal article" date="2014" name="BMC Genomics">
        <title>An improved genome release (version Mt4.0) for the model legume Medicago truncatula.</title>
        <authorList>
            <person name="Tang H."/>
            <person name="Krishnakumar V."/>
            <person name="Bidwell S."/>
            <person name="Rosen B."/>
            <person name="Chan A."/>
            <person name="Zhou S."/>
            <person name="Gentzbittel L."/>
            <person name="Childs K.L."/>
            <person name="Yandell M."/>
            <person name="Gundlach H."/>
            <person name="Mayer K.F."/>
            <person name="Schwartz D.C."/>
            <person name="Town C.D."/>
        </authorList>
    </citation>
    <scope>GENOME REANNOTATION</scope>
    <source>
        <strain evidence="12">A17</strain>
        <strain evidence="13 14">cv. Jemalong A17</strain>
    </source>
</reference>
<dbReference type="FunFam" id="1.20.5.170:FF:000019">
    <property type="entry name" value="BZIP family transcription factor"/>
    <property type="match status" value="2"/>
</dbReference>
<gene>
    <name evidence="12" type="ordered locus">MTR_1g111310</name>
</gene>
<keyword evidence="8" id="KW-0175">Coiled coil</keyword>
<dbReference type="PANTHER" id="PTHR45693">
    <property type="entry name" value="TRANSCRIPTION FACTOR TGA9"/>
    <property type="match status" value="1"/>
</dbReference>
<evidence type="ECO:0000313" key="14">
    <source>
        <dbReference type="Proteomes" id="UP000002051"/>
    </source>
</evidence>
<dbReference type="SMART" id="SM00338">
    <property type="entry name" value="BRLZ"/>
    <property type="match status" value="2"/>
</dbReference>
<evidence type="ECO:0000256" key="5">
    <source>
        <dbReference type="ARBA" id="ARBA00023159"/>
    </source>
</evidence>
<dbReference type="InterPro" id="IPR004827">
    <property type="entry name" value="bZIP"/>
</dbReference>
<evidence type="ECO:0000256" key="6">
    <source>
        <dbReference type="ARBA" id="ARBA00023163"/>
    </source>
</evidence>
<dbReference type="STRING" id="3880.A0A072VS38"/>
<feature type="domain" description="BZIP" evidence="10">
    <location>
        <begin position="419"/>
        <end position="463"/>
    </location>
</feature>
<protein>
    <submittedName>
        <fullName evidence="12">BZIP family transcription factor</fullName>
    </submittedName>
</protein>
<feature type="coiled-coil region" evidence="8">
    <location>
        <begin position="440"/>
        <end position="467"/>
    </location>
</feature>
<feature type="domain" description="BZIP" evidence="10">
    <location>
        <begin position="52"/>
        <end position="103"/>
    </location>
</feature>
<feature type="coiled-coil region" evidence="8">
    <location>
        <begin position="73"/>
        <end position="107"/>
    </location>
</feature>
<accession>A0A072VS38</accession>
<evidence type="ECO:0000256" key="8">
    <source>
        <dbReference type="SAM" id="Coils"/>
    </source>
</evidence>
<evidence type="ECO:0000256" key="4">
    <source>
        <dbReference type="ARBA" id="ARBA00023125"/>
    </source>
</evidence>
<feature type="compositionally biased region" description="Basic and acidic residues" evidence="9">
    <location>
        <begin position="365"/>
        <end position="374"/>
    </location>
</feature>
<dbReference type="HOGENOM" id="CLU_389991_0_0_1"/>
<reference evidence="12 14" key="1">
    <citation type="journal article" date="2011" name="Nature">
        <title>The Medicago genome provides insight into the evolution of rhizobial symbioses.</title>
        <authorList>
            <person name="Young N.D."/>
            <person name="Debelle F."/>
            <person name="Oldroyd G.E."/>
            <person name="Geurts R."/>
            <person name="Cannon S.B."/>
            <person name="Udvardi M.K."/>
            <person name="Benedito V.A."/>
            <person name="Mayer K.F."/>
            <person name="Gouzy J."/>
            <person name="Schoof H."/>
            <person name="Van de Peer Y."/>
            <person name="Proost S."/>
            <person name="Cook D.R."/>
            <person name="Meyers B.C."/>
            <person name="Spannagl M."/>
            <person name="Cheung F."/>
            <person name="De Mita S."/>
            <person name="Krishnakumar V."/>
            <person name="Gundlach H."/>
            <person name="Zhou S."/>
            <person name="Mudge J."/>
            <person name="Bharti A.K."/>
            <person name="Murray J.D."/>
            <person name="Naoumkina M.A."/>
            <person name="Rosen B."/>
            <person name="Silverstein K.A."/>
            <person name="Tang H."/>
            <person name="Rombauts S."/>
            <person name="Zhao P.X."/>
            <person name="Zhou P."/>
            <person name="Barbe V."/>
            <person name="Bardou P."/>
            <person name="Bechner M."/>
            <person name="Bellec A."/>
            <person name="Berger A."/>
            <person name="Berges H."/>
            <person name="Bidwell S."/>
            <person name="Bisseling T."/>
            <person name="Choisne N."/>
            <person name="Couloux A."/>
            <person name="Denny R."/>
            <person name="Deshpande S."/>
            <person name="Dai X."/>
            <person name="Doyle J.J."/>
            <person name="Dudez A.M."/>
            <person name="Farmer A.D."/>
            <person name="Fouteau S."/>
            <person name="Franken C."/>
            <person name="Gibelin C."/>
            <person name="Gish J."/>
            <person name="Goldstein S."/>
            <person name="Gonzalez A.J."/>
            <person name="Green P.J."/>
            <person name="Hallab A."/>
            <person name="Hartog M."/>
            <person name="Hua A."/>
            <person name="Humphray S.J."/>
            <person name="Jeong D.H."/>
            <person name="Jing Y."/>
            <person name="Jocker A."/>
            <person name="Kenton S.M."/>
            <person name="Kim D.J."/>
            <person name="Klee K."/>
            <person name="Lai H."/>
            <person name="Lang C."/>
            <person name="Lin S."/>
            <person name="Macmil S.L."/>
            <person name="Magdelenat G."/>
            <person name="Matthews L."/>
            <person name="McCorrison J."/>
            <person name="Monaghan E.L."/>
            <person name="Mun J.H."/>
            <person name="Najar F.Z."/>
            <person name="Nicholson C."/>
            <person name="Noirot C."/>
            <person name="O'Bleness M."/>
            <person name="Paule C.R."/>
            <person name="Poulain J."/>
            <person name="Prion F."/>
            <person name="Qin B."/>
            <person name="Qu C."/>
            <person name="Retzel E.F."/>
            <person name="Riddle C."/>
            <person name="Sallet E."/>
            <person name="Samain S."/>
            <person name="Samson N."/>
            <person name="Sanders I."/>
            <person name="Saurat O."/>
            <person name="Scarpelli C."/>
            <person name="Schiex T."/>
            <person name="Segurens B."/>
            <person name="Severin A.J."/>
            <person name="Sherrier D.J."/>
            <person name="Shi R."/>
            <person name="Sims S."/>
            <person name="Singer S.R."/>
            <person name="Sinharoy S."/>
            <person name="Sterck L."/>
            <person name="Viollet A."/>
            <person name="Wang B.B."/>
            <person name="Wang K."/>
            <person name="Wang M."/>
            <person name="Wang X."/>
            <person name="Warfsmann J."/>
            <person name="Weissenbach J."/>
            <person name="White D.D."/>
            <person name="White J.D."/>
            <person name="Wiley G.B."/>
            <person name="Wincker P."/>
            <person name="Xing Y."/>
            <person name="Yang L."/>
            <person name="Yao Z."/>
            <person name="Ying F."/>
            <person name="Zhai J."/>
            <person name="Zhou L."/>
            <person name="Zuber A."/>
            <person name="Denarie J."/>
            <person name="Dixon R.A."/>
            <person name="May G.D."/>
            <person name="Schwartz D.C."/>
            <person name="Rogers J."/>
            <person name="Quetier F."/>
            <person name="Town C.D."/>
            <person name="Roe B.A."/>
        </authorList>
    </citation>
    <scope>NUCLEOTIDE SEQUENCE [LARGE SCALE GENOMIC DNA]</scope>
    <source>
        <strain evidence="12">A17</strain>
        <strain evidence="13 14">cv. Jemalong A17</strain>
    </source>
</reference>
<dbReference type="PROSITE" id="PS51806">
    <property type="entry name" value="DOG1"/>
    <property type="match status" value="2"/>
</dbReference>
<sequence>MADNSQKTEDFDTDDKNNQCLSTVSWCNGVGNEALVVVESKDQCKTKGQSDEHKTLRRLMQNREAARKSRLRKKAYVQQLENSRLRLAQIEHELQQVRQQVQQLKKIFHLVKLVCSVAFDMDYARWVDEHQRLINDIRSAINSQMGDNELHLLVDGVMVHYDELYKLKSIGAKADVFHILSGLWKTPAERCFMWLGGFRSSELLKIIRNHLEALTDQQLMAIFNLQHSCQQAEDALSQGMEGLQQSLSETLSSTSTGSGNVVEYMGQMALSMAKLSTLETFIHQADILRQQTLQQMRRILTAHQAARALLVINDFISRIRALNSLWHVFGAKSNNVTVVASNLQYGTFNSNIGSASSSGMADNSQKTEDFDTDDKNNQSGNVLIFLCLSTVSWCNGVGNEALVVVESKDQCKTKGQSDEHKTLRRLMQNREAARKSRLRKKAYVQQLENSRLRLAQIEHELQQVRQQGTFVAPGVTADHGHSIVGNSNAGSVAFDMDYARWVDEHQRLINDIRSAINSQMGDNELHLLVDGVMVHYDELYKLKSIGAKADVFHILSGLWKTPAERCFMWLGGFRSSELLKIIRNHLEALTDQQLMAIFNLQHSCQQAEDALSQGMEGLQQSLSETLSSTSTGSGNVVEYMGQMALSMAKLSTLETFIHQADILRQQTLQQMRRILTAHQAARALLVINDFISRIRALNSLWSAFPKEY</sequence>
<dbReference type="PROSITE" id="PS00036">
    <property type="entry name" value="BZIP_BASIC"/>
    <property type="match status" value="2"/>
</dbReference>
<evidence type="ECO:0000256" key="9">
    <source>
        <dbReference type="SAM" id="MobiDB-lite"/>
    </source>
</evidence>
<evidence type="ECO:0000256" key="7">
    <source>
        <dbReference type="ARBA" id="ARBA00023242"/>
    </source>
</evidence>
<organism evidence="12 14">
    <name type="scientific">Medicago truncatula</name>
    <name type="common">Barrel medic</name>
    <name type="synonym">Medicago tribuloides</name>
    <dbReference type="NCBI Taxonomy" id="3880"/>
    <lineage>
        <taxon>Eukaryota</taxon>
        <taxon>Viridiplantae</taxon>
        <taxon>Streptophyta</taxon>
        <taxon>Embryophyta</taxon>
        <taxon>Tracheophyta</taxon>
        <taxon>Spermatophyta</taxon>
        <taxon>Magnoliopsida</taxon>
        <taxon>eudicotyledons</taxon>
        <taxon>Gunneridae</taxon>
        <taxon>Pentapetalae</taxon>
        <taxon>rosids</taxon>
        <taxon>fabids</taxon>
        <taxon>Fabales</taxon>
        <taxon>Fabaceae</taxon>
        <taxon>Papilionoideae</taxon>
        <taxon>50 kb inversion clade</taxon>
        <taxon>NPAAA clade</taxon>
        <taxon>Hologalegina</taxon>
        <taxon>IRL clade</taxon>
        <taxon>Trifolieae</taxon>
        <taxon>Medicago</taxon>
    </lineage>
</organism>
<dbReference type="GO" id="GO:0000976">
    <property type="term" value="F:transcription cis-regulatory region binding"/>
    <property type="evidence" value="ECO:0007669"/>
    <property type="project" value="UniProtKB-ARBA"/>
</dbReference>
<feature type="domain" description="DOG1" evidence="11">
    <location>
        <begin position="116"/>
        <end position="329"/>
    </location>
</feature>
<keyword evidence="3" id="KW-0805">Transcription regulation</keyword>
<dbReference type="GO" id="GO:0005634">
    <property type="term" value="C:nucleus"/>
    <property type="evidence" value="ECO:0007669"/>
    <property type="project" value="UniProtKB-SubCell"/>
</dbReference>
<evidence type="ECO:0000313" key="13">
    <source>
        <dbReference type="EnsemblPlants" id="KEH44253"/>
    </source>
</evidence>
<comment type="similarity">
    <text evidence="2">Belongs to the bZIP family.</text>
</comment>
<reference evidence="13" key="3">
    <citation type="submission" date="2015-04" db="UniProtKB">
        <authorList>
            <consortium name="EnsemblPlants"/>
        </authorList>
    </citation>
    <scope>IDENTIFICATION</scope>
    <source>
        <strain evidence="13">cv. Jemalong A17</strain>
    </source>
</reference>
<dbReference type="Pfam" id="PF00170">
    <property type="entry name" value="bZIP_1"/>
    <property type="match status" value="2"/>
</dbReference>
<dbReference type="GO" id="GO:0003700">
    <property type="term" value="F:DNA-binding transcription factor activity"/>
    <property type="evidence" value="ECO:0007669"/>
    <property type="project" value="InterPro"/>
</dbReference>
<dbReference type="Gene3D" id="1.20.5.170">
    <property type="match status" value="2"/>
</dbReference>
<dbReference type="AlphaFoldDB" id="A0A072VS38"/>
<feature type="region of interest" description="Disordered" evidence="9">
    <location>
        <begin position="355"/>
        <end position="374"/>
    </location>
</feature>
<dbReference type="InterPro" id="IPR046347">
    <property type="entry name" value="bZIP_sf"/>
</dbReference>
<dbReference type="InterPro" id="IPR025422">
    <property type="entry name" value="TGA_domain"/>
</dbReference>
<dbReference type="GO" id="GO:0006351">
    <property type="term" value="P:DNA-templated transcription"/>
    <property type="evidence" value="ECO:0007669"/>
    <property type="project" value="InterPro"/>
</dbReference>
<keyword evidence="6" id="KW-0804">Transcription</keyword>
<evidence type="ECO:0000313" key="12">
    <source>
        <dbReference type="EMBL" id="KEH44253.1"/>
    </source>
</evidence>
<evidence type="ECO:0000256" key="2">
    <source>
        <dbReference type="ARBA" id="ARBA00007163"/>
    </source>
</evidence>